<feature type="transmembrane region" description="Helical" evidence="4">
    <location>
        <begin position="48"/>
        <end position="67"/>
    </location>
</feature>
<keyword evidence="4" id="KW-0812">Transmembrane</keyword>
<evidence type="ECO:0000256" key="4">
    <source>
        <dbReference type="SAM" id="Phobius"/>
    </source>
</evidence>
<proteinExistence type="inferred from homology"/>
<dbReference type="EMBL" id="JASCZI010120854">
    <property type="protein sequence ID" value="MED6155975.1"/>
    <property type="molecule type" value="Genomic_DNA"/>
</dbReference>
<dbReference type="InterPro" id="IPR016159">
    <property type="entry name" value="Cullin_repeat-like_dom_sf"/>
</dbReference>
<sequence length="694" mass="80612">MASLLTEIQRCLRQARVWRYVGLASTTVGLSCYALSSSFNHLFGRWNFLKIFIYILSSVIICFMILFAKAWQFSAAFRFKAHLSFLALTITAVYSFFLDKNVNGKPDVYSLISCAAFAVMCLCLSRQSHFGFEVDLLYFFLGALIVQLMKIHLILGIFGVGFSYSLVILRPALDFENEHQRLDDQYYSVVQVDSDSQQQGAAQVDSDSQQVSTDIVLIKSQFTACIKALKSCDRELINMLFKYAKDYTKTLLESNYEDPVPVDSNMVIDALPLNLITDLQEAVKLMLNNGFQKECYDSYISCRREYLQAFVSKLMLKPLGNFVHVPSFHFKSVFRQWITTSNLHMWFLFPNERRLSEQIFLGFSTVAQTIFTEICREFIMDQLYFADCFTFESSHFNTFDYFPMSVKVFRALDDLIPKYESLFCEKPCDSIRNEAINTCKRLRKATKGIFIELEDWIRNDKAISDVPGGLYPICSKVIECLNGIFEAWMTLPLEDFFEEHPMVVYRKGRPSTFFIQLVRIIELLERHLEVKFKSCSDHALRYVTAMNNIRHIEQSAQKWNSETGSMYNNRIIRIIRILNAKVRQNLEDYLTVSWDEVIGFLKLGNKEPYSVEFMKENLKLFNMHFKEICKVQSTWFVLDVGLRKEIRESIDNILLPIYGVFIGKLYNVLGSHANEYIEYSMLDIDALLNDLFRG</sequence>
<feature type="domain" description="Exocyst complex subunit Exo70 C-terminal" evidence="5">
    <location>
        <begin position="336"/>
        <end position="690"/>
    </location>
</feature>
<comment type="similarity">
    <text evidence="1 3">Belongs to the EXO70 family.</text>
</comment>
<comment type="function">
    <text evidence="3">Component of the exocyst complex.</text>
</comment>
<feature type="transmembrane region" description="Helical" evidence="4">
    <location>
        <begin position="108"/>
        <end position="125"/>
    </location>
</feature>
<evidence type="ECO:0000256" key="3">
    <source>
        <dbReference type="RuleBase" id="RU365026"/>
    </source>
</evidence>
<dbReference type="InterPro" id="IPR046364">
    <property type="entry name" value="Exo70_C"/>
</dbReference>
<name>A0ABU6U6C5_9FABA</name>
<comment type="caution">
    <text evidence="6">The sequence shown here is derived from an EMBL/GenBank/DDBJ whole genome shotgun (WGS) entry which is preliminary data.</text>
</comment>
<dbReference type="InterPro" id="IPR004140">
    <property type="entry name" value="Exo70"/>
</dbReference>
<feature type="transmembrane region" description="Helical" evidence="4">
    <location>
        <begin position="137"/>
        <end position="164"/>
    </location>
</feature>
<dbReference type="PANTHER" id="PTHR12542">
    <property type="entry name" value="EXOCYST COMPLEX PROTEIN EXO70"/>
    <property type="match status" value="1"/>
</dbReference>
<keyword evidence="3" id="KW-0268">Exocytosis</keyword>
<dbReference type="Gene3D" id="1.20.1280.170">
    <property type="entry name" value="Exocyst complex component Exo70"/>
    <property type="match status" value="1"/>
</dbReference>
<evidence type="ECO:0000256" key="1">
    <source>
        <dbReference type="ARBA" id="ARBA00006756"/>
    </source>
</evidence>
<feature type="transmembrane region" description="Helical" evidence="4">
    <location>
        <begin position="79"/>
        <end position="96"/>
    </location>
</feature>
<keyword evidence="7" id="KW-1185">Reference proteome</keyword>
<evidence type="ECO:0000256" key="2">
    <source>
        <dbReference type="ARBA" id="ARBA00022448"/>
    </source>
</evidence>
<organism evidence="6 7">
    <name type="scientific">Stylosanthes scabra</name>
    <dbReference type="NCBI Taxonomy" id="79078"/>
    <lineage>
        <taxon>Eukaryota</taxon>
        <taxon>Viridiplantae</taxon>
        <taxon>Streptophyta</taxon>
        <taxon>Embryophyta</taxon>
        <taxon>Tracheophyta</taxon>
        <taxon>Spermatophyta</taxon>
        <taxon>Magnoliopsida</taxon>
        <taxon>eudicotyledons</taxon>
        <taxon>Gunneridae</taxon>
        <taxon>Pentapetalae</taxon>
        <taxon>rosids</taxon>
        <taxon>fabids</taxon>
        <taxon>Fabales</taxon>
        <taxon>Fabaceae</taxon>
        <taxon>Papilionoideae</taxon>
        <taxon>50 kb inversion clade</taxon>
        <taxon>dalbergioids sensu lato</taxon>
        <taxon>Dalbergieae</taxon>
        <taxon>Pterocarpus clade</taxon>
        <taxon>Stylosanthes</taxon>
    </lineage>
</organism>
<keyword evidence="2 3" id="KW-0813">Transport</keyword>
<keyword evidence="4" id="KW-1133">Transmembrane helix</keyword>
<evidence type="ECO:0000259" key="5">
    <source>
        <dbReference type="Pfam" id="PF03081"/>
    </source>
</evidence>
<protein>
    <recommendedName>
        <fullName evidence="3">Exocyst subunit Exo70 family protein</fullName>
    </recommendedName>
</protein>
<dbReference type="SUPFAM" id="SSF74788">
    <property type="entry name" value="Cullin repeat-like"/>
    <property type="match status" value="1"/>
</dbReference>
<feature type="transmembrane region" description="Helical" evidence="4">
    <location>
        <begin position="17"/>
        <end position="36"/>
    </location>
</feature>
<dbReference type="Proteomes" id="UP001341840">
    <property type="component" value="Unassembled WGS sequence"/>
</dbReference>
<evidence type="ECO:0000313" key="7">
    <source>
        <dbReference type="Proteomes" id="UP001341840"/>
    </source>
</evidence>
<keyword evidence="4" id="KW-0472">Membrane</keyword>
<dbReference type="Pfam" id="PF03081">
    <property type="entry name" value="Exo70_C"/>
    <property type="match status" value="1"/>
</dbReference>
<reference evidence="6 7" key="1">
    <citation type="journal article" date="2023" name="Plants (Basel)">
        <title>Bridging the Gap: Combining Genomics and Transcriptomics Approaches to Understand Stylosanthes scabra, an Orphan Legume from the Brazilian Caatinga.</title>
        <authorList>
            <person name="Ferreira-Neto J.R.C."/>
            <person name="da Silva M.D."/>
            <person name="Binneck E."/>
            <person name="de Melo N.F."/>
            <person name="da Silva R.H."/>
            <person name="de Melo A.L.T.M."/>
            <person name="Pandolfi V."/>
            <person name="Bustamante F.O."/>
            <person name="Brasileiro-Vidal A.C."/>
            <person name="Benko-Iseppon A.M."/>
        </authorList>
    </citation>
    <scope>NUCLEOTIDE SEQUENCE [LARGE SCALE GENOMIC DNA]</scope>
    <source>
        <tissue evidence="6">Leaves</tissue>
    </source>
</reference>
<accession>A0ABU6U6C5</accession>
<dbReference type="PANTHER" id="PTHR12542:SF180">
    <property type="entry name" value="EXOCYST SUBUNIT EXO70 FAMILY PROTEIN"/>
    <property type="match status" value="1"/>
</dbReference>
<keyword evidence="3" id="KW-0653">Protein transport</keyword>
<evidence type="ECO:0000313" key="6">
    <source>
        <dbReference type="EMBL" id="MED6155975.1"/>
    </source>
</evidence>
<gene>
    <name evidence="6" type="ORF">PIB30_010618</name>
</gene>